<evidence type="ECO:0000259" key="1">
    <source>
        <dbReference type="Pfam" id="PF25181"/>
    </source>
</evidence>
<dbReference type="AlphaFoldDB" id="A0A7X0DNE9"/>
<dbReference type="Proteomes" id="UP000544872">
    <property type="component" value="Unassembled WGS sequence"/>
</dbReference>
<organism evidence="2 3">
    <name type="scientific">Novispirillum itersonii</name>
    <name type="common">Aquaspirillum itersonii</name>
    <dbReference type="NCBI Taxonomy" id="189"/>
    <lineage>
        <taxon>Bacteria</taxon>
        <taxon>Pseudomonadati</taxon>
        <taxon>Pseudomonadota</taxon>
        <taxon>Alphaproteobacteria</taxon>
        <taxon>Rhodospirillales</taxon>
        <taxon>Novispirillaceae</taxon>
        <taxon>Novispirillum</taxon>
    </lineage>
</organism>
<gene>
    <name evidence="2" type="ORF">FHS48_001597</name>
</gene>
<reference evidence="2 3" key="1">
    <citation type="submission" date="2020-08" db="EMBL/GenBank/DDBJ databases">
        <title>Genomic Encyclopedia of Type Strains, Phase IV (KMG-IV): sequencing the most valuable type-strain genomes for metagenomic binning, comparative biology and taxonomic classification.</title>
        <authorList>
            <person name="Goeker M."/>
        </authorList>
    </citation>
    <scope>NUCLEOTIDE SEQUENCE [LARGE SCALE GENOMIC DNA]</scope>
    <source>
        <strain evidence="2 3">DSM 11590</strain>
    </source>
</reference>
<dbReference type="EMBL" id="JACIIX010000005">
    <property type="protein sequence ID" value="MBB6210182.1"/>
    <property type="molecule type" value="Genomic_DNA"/>
</dbReference>
<dbReference type="RefSeq" id="WP_184263027.1">
    <property type="nucleotide sequence ID" value="NZ_JACIIX010000005.1"/>
</dbReference>
<name>A0A7X0DNE9_NOVIT</name>
<proteinExistence type="predicted"/>
<evidence type="ECO:0000313" key="2">
    <source>
        <dbReference type="EMBL" id="MBB6210182.1"/>
    </source>
</evidence>
<protein>
    <recommendedName>
        <fullName evidence="1">Bbp19-like phage domain-containing protein</fullName>
    </recommendedName>
</protein>
<dbReference type="InterPro" id="IPR057447">
    <property type="entry name" value="Bbp19-like_phage"/>
</dbReference>
<feature type="domain" description="Bbp19-like phage" evidence="1">
    <location>
        <begin position="23"/>
        <end position="73"/>
    </location>
</feature>
<comment type="caution">
    <text evidence="2">The sequence shown here is derived from an EMBL/GenBank/DDBJ whole genome shotgun (WGS) entry which is preliminary data.</text>
</comment>
<keyword evidence="3" id="KW-1185">Reference proteome</keyword>
<dbReference type="Pfam" id="PF25181">
    <property type="entry name" value="Phage_Bbp19"/>
    <property type="match status" value="1"/>
</dbReference>
<sequence>MDNFSEKITDEEEIRRRDHDDLRAVLALPEGQRLLRRILRTAGPLTLGLGDTAEATGFRQGGRWLGLWLLAEALAADTAAAAALLTDYATEPGAIHV</sequence>
<accession>A0A7X0DNE9</accession>
<evidence type="ECO:0000313" key="3">
    <source>
        <dbReference type="Proteomes" id="UP000544872"/>
    </source>
</evidence>